<dbReference type="OrthoDB" id="408373at2759"/>
<dbReference type="InterPro" id="IPR029058">
    <property type="entry name" value="AB_hydrolase_fold"/>
</dbReference>
<dbReference type="AlphaFoldDB" id="A0A3D8T7K9"/>
<dbReference type="InterPro" id="IPR000639">
    <property type="entry name" value="Epox_hydrolase-like"/>
</dbReference>
<dbReference type="EMBL" id="PDLN01000001">
    <property type="protein sequence ID" value="RDW94504.1"/>
    <property type="molecule type" value="Genomic_DNA"/>
</dbReference>
<evidence type="ECO:0000259" key="3">
    <source>
        <dbReference type="Pfam" id="PF00561"/>
    </source>
</evidence>
<evidence type="ECO:0000313" key="4">
    <source>
        <dbReference type="EMBL" id="RDW94504.1"/>
    </source>
</evidence>
<dbReference type="GO" id="GO:0016787">
    <property type="term" value="F:hydrolase activity"/>
    <property type="evidence" value="ECO:0007669"/>
    <property type="project" value="UniProtKB-KW"/>
</dbReference>
<gene>
    <name evidence="4" type="ORF">BP5796_00267</name>
</gene>
<evidence type="ECO:0000313" key="5">
    <source>
        <dbReference type="Proteomes" id="UP000256328"/>
    </source>
</evidence>
<keyword evidence="1" id="KW-0378">Hydrolase</keyword>
<accession>A0A3D8T7K9</accession>
<comment type="caution">
    <text evidence="4">The sequence shown here is derived from an EMBL/GenBank/DDBJ whole genome shotgun (WGS) entry which is preliminary data.</text>
</comment>
<dbReference type="InterPro" id="IPR000073">
    <property type="entry name" value="AB_hydrolase_1"/>
</dbReference>
<feature type="domain" description="AB hydrolase-1" evidence="3">
    <location>
        <begin position="32"/>
        <end position="169"/>
    </location>
</feature>
<keyword evidence="5" id="KW-1185">Reference proteome</keyword>
<reference evidence="4 5" key="1">
    <citation type="journal article" date="2018" name="IMA Fungus">
        <title>IMA Genome-F 9: Draft genome sequence of Annulohypoxylon stygium, Aspergillus mulundensis, Berkeleyomyces basicola (syn. Thielaviopsis basicola), Ceratocystis smalleyi, two Cercospora beticola strains, Coleophoma cylindrospora, Fusarium fracticaudum, Phialophora cf. hyalina, and Morchella septimelata.</title>
        <authorList>
            <person name="Wingfield B.D."/>
            <person name="Bills G.F."/>
            <person name="Dong Y."/>
            <person name="Huang W."/>
            <person name="Nel W.J."/>
            <person name="Swalarsk-Parry B.S."/>
            <person name="Vaghefi N."/>
            <person name="Wilken P.M."/>
            <person name="An Z."/>
            <person name="de Beer Z.W."/>
            <person name="De Vos L."/>
            <person name="Chen L."/>
            <person name="Duong T.A."/>
            <person name="Gao Y."/>
            <person name="Hammerbacher A."/>
            <person name="Kikkert J.R."/>
            <person name="Li Y."/>
            <person name="Li H."/>
            <person name="Li K."/>
            <person name="Li Q."/>
            <person name="Liu X."/>
            <person name="Ma X."/>
            <person name="Naidoo K."/>
            <person name="Pethybridge S.J."/>
            <person name="Sun J."/>
            <person name="Steenkamp E.T."/>
            <person name="van der Nest M.A."/>
            <person name="van Wyk S."/>
            <person name="Wingfield M.J."/>
            <person name="Xiong C."/>
            <person name="Yue Q."/>
            <person name="Zhang X."/>
        </authorList>
    </citation>
    <scope>NUCLEOTIDE SEQUENCE [LARGE SCALE GENOMIC DNA]</scope>
    <source>
        <strain evidence="4 5">BP5796</strain>
    </source>
</reference>
<dbReference type="Gene3D" id="3.40.50.1820">
    <property type="entry name" value="alpha/beta hydrolase"/>
    <property type="match status" value="1"/>
</dbReference>
<name>A0A3D8T7K9_9HELO</name>
<dbReference type="PANTHER" id="PTHR43329">
    <property type="entry name" value="EPOXIDE HYDROLASE"/>
    <property type="match status" value="1"/>
</dbReference>
<dbReference type="Pfam" id="PF00561">
    <property type="entry name" value="Abhydrolase_1"/>
    <property type="match status" value="1"/>
</dbReference>
<evidence type="ECO:0000256" key="2">
    <source>
        <dbReference type="ARBA" id="ARBA00038334"/>
    </source>
</evidence>
<organism evidence="4 5">
    <name type="scientific">Coleophoma crateriformis</name>
    <dbReference type="NCBI Taxonomy" id="565419"/>
    <lineage>
        <taxon>Eukaryota</taxon>
        <taxon>Fungi</taxon>
        <taxon>Dikarya</taxon>
        <taxon>Ascomycota</taxon>
        <taxon>Pezizomycotina</taxon>
        <taxon>Leotiomycetes</taxon>
        <taxon>Helotiales</taxon>
        <taxon>Dermateaceae</taxon>
        <taxon>Coleophoma</taxon>
    </lineage>
</organism>
<proteinExistence type="inferred from homology"/>
<dbReference type="PRINTS" id="PR00412">
    <property type="entry name" value="EPOXHYDRLASE"/>
</dbReference>
<comment type="similarity">
    <text evidence="2">Belongs to the AB hydrolase superfamily. Epoxide hydrolase family.</text>
</comment>
<sequence length="307" mass="33871">MFEGFTEFNITVEPDVTIHGIQSDLSGASSKPALLLLHGFPQTLHIWHRVAPSLTDHFVVIALDLRGYGQSSKPSIDGDTSHQKYAKSTAAHDCVMVMNALGFTGAFYLCAHDRGARVAHKLSVDFPDRVQKLLLLDIAPTLATFQQAGAAMAQKYWHWFFLIQAAPFPERAMLSNPELFVQQFFGGASYAGAQGSAIFDPQALRIYAAQFSQADCLHGMCEDYRAAATIDLVEAQRDLDAGKKVKCDVRVLWGSKGIWANNELLDLMKEWRLVVDGDVSGAATDSGHYIAEESPQDLIRHIKEFLV</sequence>
<dbReference type="Proteomes" id="UP000256328">
    <property type="component" value="Unassembled WGS sequence"/>
</dbReference>
<dbReference type="PRINTS" id="PR00111">
    <property type="entry name" value="ABHYDROLASE"/>
</dbReference>
<evidence type="ECO:0000256" key="1">
    <source>
        <dbReference type="ARBA" id="ARBA00022801"/>
    </source>
</evidence>
<protein>
    <recommendedName>
        <fullName evidence="3">AB hydrolase-1 domain-containing protein</fullName>
    </recommendedName>
</protein>
<dbReference type="SUPFAM" id="SSF53474">
    <property type="entry name" value="alpha/beta-Hydrolases"/>
    <property type="match status" value="1"/>
</dbReference>